<dbReference type="SUPFAM" id="SSF57701">
    <property type="entry name" value="Zn2/Cys6 DNA-binding domain"/>
    <property type="match status" value="1"/>
</dbReference>
<protein>
    <recommendedName>
        <fullName evidence="8">Zn(2)-C6 fungal-type domain-containing protein</fullName>
    </recommendedName>
</protein>
<evidence type="ECO:0000256" key="3">
    <source>
        <dbReference type="ARBA" id="ARBA00023015"/>
    </source>
</evidence>
<dbReference type="PROSITE" id="PS50048">
    <property type="entry name" value="ZN2_CY6_FUNGAL_2"/>
    <property type="match status" value="1"/>
</dbReference>
<dbReference type="AlphaFoldDB" id="A0A6A5WI56"/>
<dbReference type="InterPro" id="IPR001138">
    <property type="entry name" value="Zn2Cys6_DnaBD"/>
</dbReference>
<keyword evidence="5" id="KW-0804">Transcription</keyword>
<name>A0A6A5WI56_9PLEO</name>
<dbReference type="InterPro" id="IPR007219">
    <property type="entry name" value="XnlR_reg_dom"/>
</dbReference>
<evidence type="ECO:0000313" key="10">
    <source>
        <dbReference type="Proteomes" id="UP000799779"/>
    </source>
</evidence>
<dbReference type="GO" id="GO:0006351">
    <property type="term" value="P:DNA-templated transcription"/>
    <property type="evidence" value="ECO:0007669"/>
    <property type="project" value="InterPro"/>
</dbReference>
<dbReference type="InterPro" id="IPR036864">
    <property type="entry name" value="Zn2-C6_fun-type_DNA-bd_sf"/>
</dbReference>
<evidence type="ECO:0000313" key="9">
    <source>
        <dbReference type="EMBL" id="KAF2001580.1"/>
    </source>
</evidence>
<evidence type="ECO:0000259" key="8">
    <source>
        <dbReference type="PROSITE" id="PS50048"/>
    </source>
</evidence>
<dbReference type="EMBL" id="ML977582">
    <property type="protein sequence ID" value="KAF2001580.1"/>
    <property type="molecule type" value="Genomic_DNA"/>
</dbReference>
<organism evidence="9 10">
    <name type="scientific">Amniculicola lignicola CBS 123094</name>
    <dbReference type="NCBI Taxonomy" id="1392246"/>
    <lineage>
        <taxon>Eukaryota</taxon>
        <taxon>Fungi</taxon>
        <taxon>Dikarya</taxon>
        <taxon>Ascomycota</taxon>
        <taxon>Pezizomycotina</taxon>
        <taxon>Dothideomycetes</taxon>
        <taxon>Pleosporomycetidae</taxon>
        <taxon>Pleosporales</taxon>
        <taxon>Amniculicolaceae</taxon>
        <taxon>Amniculicola</taxon>
    </lineage>
</organism>
<evidence type="ECO:0000256" key="2">
    <source>
        <dbReference type="ARBA" id="ARBA00022833"/>
    </source>
</evidence>
<proteinExistence type="predicted"/>
<dbReference type="InterPro" id="IPR052073">
    <property type="entry name" value="Amide_Lactam_Regulators"/>
</dbReference>
<dbReference type="Proteomes" id="UP000799779">
    <property type="component" value="Unassembled WGS sequence"/>
</dbReference>
<dbReference type="PANTHER" id="PTHR47171:SF4">
    <property type="entry name" value="ACETAMIDASE REGULATORY PROTEIN"/>
    <property type="match status" value="1"/>
</dbReference>
<dbReference type="CDD" id="cd00067">
    <property type="entry name" value="GAL4"/>
    <property type="match status" value="1"/>
</dbReference>
<feature type="region of interest" description="Disordered" evidence="7">
    <location>
        <begin position="587"/>
        <end position="614"/>
    </location>
</feature>
<dbReference type="Gene3D" id="4.10.240.10">
    <property type="entry name" value="Zn(2)-C6 fungal-type DNA-binding domain"/>
    <property type="match status" value="1"/>
</dbReference>
<evidence type="ECO:0000256" key="4">
    <source>
        <dbReference type="ARBA" id="ARBA00023125"/>
    </source>
</evidence>
<accession>A0A6A5WI56</accession>
<keyword evidence="3" id="KW-0805">Transcription regulation</keyword>
<evidence type="ECO:0000256" key="7">
    <source>
        <dbReference type="SAM" id="MobiDB-lite"/>
    </source>
</evidence>
<evidence type="ECO:0000256" key="5">
    <source>
        <dbReference type="ARBA" id="ARBA00023163"/>
    </source>
</evidence>
<gene>
    <name evidence="9" type="ORF">P154DRAFT_619254</name>
</gene>
<evidence type="ECO:0000256" key="1">
    <source>
        <dbReference type="ARBA" id="ARBA00022723"/>
    </source>
</evidence>
<feature type="domain" description="Zn(2)-C6 fungal-type" evidence="8">
    <location>
        <begin position="28"/>
        <end position="61"/>
    </location>
</feature>
<sequence>MSNAMSPSDGGHEPQSPSPLRPRASKAACSTCHQRKVKCDAQVVGFPCSSCRKHQRSDCVWHQKRRRVTARPAHPQDPVPIRQALPIDVEHWSGDVEVPSHSAGHVQTRSAETARASGYALAEDGTKRHLVEFIDQEGLGDRPIDNEARISYVGTDISNINFLVRQTDQQLIVYHFTTNRIDRRFTAHEPDRIPAEVFELPEKMIVDELLRAYFKKINPGFPVIDEDRFLKQYHARDPTDPPSLLLLHAILMVGAHVTEAYKDLKATFFRRAKILIDSRFERNRDVVVQAALLLTWHSDGPEDVAANAWHWIGVAARLALGLGMHRNAEPSTLVEHNKKMWRRVWWLLVQCDLLIALQYGRPLAINLDDADVLPPKPSDYDSCGPTVEVSYAIALTDLCIILRDIYRKFFGPHSSSSNRNSTLVEADNALARWSLMLPHSLRLQPTSTLELWPSTLHLVYNTALVLFHRPRPHPATPSSPSSLPGANDAEICSAAAGTIQAIFESLAESNALPSLWVFSLTSLFTAMIQLSAEVRFSNPLLAIAAVRRYDSTLYSLRTLAKYWPNAESILHFFEHSQRLQKNNVHTQAPPLISPQPLASPPSVREPPAEDGPQDVNEEHIAKDWRQLFPFTETIGTERAVHGSEFLENWQGMYWDEPWDLWEEVRMN</sequence>
<feature type="region of interest" description="Disordered" evidence="7">
    <location>
        <begin position="1"/>
        <end position="24"/>
    </location>
</feature>
<evidence type="ECO:0000256" key="6">
    <source>
        <dbReference type="ARBA" id="ARBA00023242"/>
    </source>
</evidence>
<keyword evidence="10" id="KW-1185">Reference proteome</keyword>
<dbReference type="CDD" id="cd12148">
    <property type="entry name" value="fungal_TF_MHR"/>
    <property type="match status" value="1"/>
</dbReference>
<keyword evidence="2" id="KW-0862">Zinc</keyword>
<keyword evidence="6" id="KW-0539">Nucleus</keyword>
<dbReference type="GO" id="GO:0000981">
    <property type="term" value="F:DNA-binding transcription factor activity, RNA polymerase II-specific"/>
    <property type="evidence" value="ECO:0007669"/>
    <property type="project" value="InterPro"/>
</dbReference>
<dbReference type="PROSITE" id="PS00463">
    <property type="entry name" value="ZN2_CY6_FUNGAL_1"/>
    <property type="match status" value="1"/>
</dbReference>
<reference evidence="9" key="1">
    <citation type="journal article" date="2020" name="Stud. Mycol.">
        <title>101 Dothideomycetes genomes: a test case for predicting lifestyles and emergence of pathogens.</title>
        <authorList>
            <person name="Haridas S."/>
            <person name="Albert R."/>
            <person name="Binder M."/>
            <person name="Bloem J."/>
            <person name="Labutti K."/>
            <person name="Salamov A."/>
            <person name="Andreopoulos B."/>
            <person name="Baker S."/>
            <person name="Barry K."/>
            <person name="Bills G."/>
            <person name="Bluhm B."/>
            <person name="Cannon C."/>
            <person name="Castanera R."/>
            <person name="Culley D."/>
            <person name="Daum C."/>
            <person name="Ezra D."/>
            <person name="Gonzalez J."/>
            <person name="Henrissat B."/>
            <person name="Kuo A."/>
            <person name="Liang C."/>
            <person name="Lipzen A."/>
            <person name="Lutzoni F."/>
            <person name="Magnuson J."/>
            <person name="Mondo S."/>
            <person name="Nolan M."/>
            <person name="Ohm R."/>
            <person name="Pangilinan J."/>
            <person name="Park H.-J."/>
            <person name="Ramirez L."/>
            <person name="Alfaro M."/>
            <person name="Sun H."/>
            <person name="Tritt A."/>
            <person name="Yoshinaga Y."/>
            <person name="Zwiers L.-H."/>
            <person name="Turgeon B."/>
            <person name="Goodwin S."/>
            <person name="Spatafora J."/>
            <person name="Crous P."/>
            <person name="Grigoriev I."/>
        </authorList>
    </citation>
    <scope>NUCLEOTIDE SEQUENCE</scope>
    <source>
        <strain evidence="9">CBS 123094</strain>
    </source>
</reference>
<dbReference type="PANTHER" id="PTHR47171">
    <property type="entry name" value="FARA-RELATED"/>
    <property type="match status" value="1"/>
</dbReference>
<dbReference type="OrthoDB" id="424974at2759"/>
<dbReference type="GO" id="GO:0003677">
    <property type="term" value="F:DNA binding"/>
    <property type="evidence" value="ECO:0007669"/>
    <property type="project" value="UniProtKB-KW"/>
</dbReference>
<dbReference type="Pfam" id="PF04082">
    <property type="entry name" value="Fungal_trans"/>
    <property type="match status" value="1"/>
</dbReference>
<keyword evidence="4" id="KW-0238">DNA-binding</keyword>
<dbReference type="SMART" id="SM00906">
    <property type="entry name" value="Fungal_trans"/>
    <property type="match status" value="1"/>
</dbReference>
<dbReference type="SMART" id="SM00066">
    <property type="entry name" value="GAL4"/>
    <property type="match status" value="1"/>
</dbReference>
<keyword evidence="1" id="KW-0479">Metal-binding</keyword>
<dbReference type="GO" id="GO:0008270">
    <property type="term" value="F:zinc ion binding"/>
    <property type="evidence" value="ECO:0007669"/>
    <property type="project" value="InterPro"/>
</dbReference>
<dbReference type="Pfam" id="PF00172">
    <property type="entry name" value="Zn_clus"/>
    <property type="match status" value="1"/>
</dbReference>